<comment type="caution">
    <text evidence="7">The sequence shown here is derived from an EMBL/GenBank/DDBJ whole genome shotgun (WGS) entry which is preliminary data.</text>
</comment>
<dbReference type="PANTHER" id="PTHR48111">
    <property type="entry name" value="REGULATOR OF RPOS"/>
    <property type="match status" value="1"/>
</dbReference>
<evidence type="ECO:0000256" key="1">
    <source>
        <dbReference type="ARBA" id="ARBA00023125"/>
    </source>
</evidence>
<evidence type="ECO:0000313" key="7">
    <source>
        <dbReference type="EMBL" id="KAB8289210.1"/>
    </source>
</evidence>
<dbReference type="GO" id="GO:0005829">
    <property type="term" value="C:cytosol"/>
    <property type="evidence" value="ECO:0007669"/>
    <property type="project" value="TreeGrafter"/>
</dbReference>
<dbReference type="EMBL" id="WBSM01000001">
    <property type="protein sequence ID" value="KAB8289210.1"/>
    <property type="molecule type" value="Genomic_DNA"/>
</dbReference>
<dbReference type="SMART" id="SM00862">
    <property type="entry name" value="Trans_reg_C"/>
    <property type="match status" value="1"/>
</dbReference>
<keyword evidence="1 3" id="KW-0238">DNA-binding</keyword>
<dbReference type="Gene3D" id="1.10.10.10">
    <property type="entry name" value="Winged helix-like DNA-binding domain superfamily/Winged helix DNA-binding domain"/>
    <property type="match status" value="1"/>
</dbReference>
<evidence type="ECO:0000256" key="3">
    <source>
        <dbReference type="PROSITE-ProRule" id="PRU01091"/>
    </source>
</evidence>
<dbReference type="AlphaFoldDB" id="A0A6L4X2S3"/>
<dbReference type="GO" id="GO:0032993">
    <property type="term" value="C:protein-DNA complex"/>
    <property type="evidence" value="ECO:0007669"/>
    <property type="project" value="TreeGrafter"/>
</dbReference>
<evidence type="ECO:0000256" key="2">
    <source>
        <dbReference type="PROSITE-ProRule" id="PRU00169"/>
    </source>
</evidence>
<dbReference type="Pfam" id="PF00072">
    <property type="entry name" value="Response_reg"/>
    <property type="match status" value="1"/>
</dbReference>
<sequence length="255" mass="27784">MKILVADDDPQFLKALKITLHSQGYGIVTARDGVECITVAVQEHPDLFVLDLGMPRMDGMGVIQGVRGWTDAPILVVSGRTDAREKVAALDAGADDYVTKPVSIDELLARIRALLRRVSQENAAKNETPLVRFGDVTVDLNAHAVFRGGAGRETRVRLTPTEWKVLEVLVRNAGRLVTRHDMLTSIWGAQHVRDTGYLRLYISQLRKKIEPDPSHPRYLKTETGMGYRLDTSGGAGDGTAGDPGSVPSPAAPPTR</sequence>
<accession>A0A6L4X2S3</accession>
<feature type="modified residue" description="4-aspartylphosphate" evidence="2">
    <location>
        <position position="51"/>
    </location>
</feature>
<keyword evidence="10" id="KW-1185">Reference proteome</keyword>
<dbReference type="EMBL" id="WHZX01000001">
    <property type="protein sequence ID" value="NEG70916.1"/>
    <property type="molecule type" value="Genomic_DNA"/>
</dbReference>
<dbReference type="Gene3D" id="3.40.50.2300">
    <property type="match status" value="1"/>
</dbReference>
<dbReference type="InterPro" id="IPR001789">
    <property type="entry name" value="Sig_transdc_resp-reg_receiver"/>
</dbReference>
<reference evidence="8 9" key="1">
    <citation type="submission" date="2019-10" db="EMBL/GenBank/DDBJ databases">
        <title>Bifidobacterium from non-human primates.</title>
        <authorList>
            <person name="Modesto M."/>
        </authorList>
    </citation>
    <scope>NUCLEOTIDE SEQUENCE [LARGE SCALE GENOMIC DNA]</scope>
    <source>
        <strain evidence="8 9">TREM</strain>
    </source>
</reference>
<evidence type="ECO:0000259" key="5">
    <source>
        <dbReference type="PROSITE" id="PS50110"/>
    </source>
</evidence>
<dbReference type="GO" id="GO:0000976">
    <property type="term" value="F:transcription cis-regulatory region binding"/>
    <property type="evidence" value="ECO:0007669"/>
    <property type="project" value="TreeGrafter"/>
</dbReference>
<evidence type="ECO:0000259" key="6">
    <source>
        <dbReference type="PROSITE" id="PS51755"/>
    </source>
</evidence>
<reference evidence="7 10" key="2">
    <citation type="submission" date="2019-10" db="EMBL/GenBank/DDBJ databases">
        <title>Characterization of the phylogenetic diversity of two novel species belonging to the genus Bifidobacterium: Bifidobacterium cebidarum sp. nov. and Bifidobacterium leontopitheci sp. nov.</title>
        <authorList>
            <person name="Lugli G.A."/>
            <person name="Duranti S."/>
            <person name="Milani C."/>
            <person name="Turroni F."/>
            <person name="Ventura M."/>
        </authorList>
    </citation>
    <scope>NUCLEOTIDE SEQUENCE [LARGE SCALE GENOMIC DNA]</scope>
    <source>
        <strain evidence="7 10">DSM 100688</strain>
    </source>
</reference>
<dbReference type="InterPro" id="IPR039420">
    <property type="entry name" value="WalR-like"/>
</dbReference>
<dbReference type="SUPFAM" id="SSF46894">
    <property type="entry name" value="C-terminal effector domain of the bipartite response regulators"/>
    <property type="match status" value="1"/>
</dbReference>
<dbReference type="Proteomes" id="UP000482084">
    <property type="component" value="Unassembled WGS sequence"/>
</dbReference>
<dbReference type="Proteomes" id="UP000469943">
    <property type="component" value="Unassembled WGS sequence"/>
</dbReference>
<dbReference type="PANTHER" id="PTHR48111:SF50">
    <property type="entry name" value="KDP OPERON TRANSCRIPTIONAL REGULATORY PROTEIN KDPE"/>
    <property type="match status" value="1"/>
</dbReference>
<organism evidence="7 10">
    <name type="scientific">Bifidobacterium ramosum</name>
    <dbReference type="NCBI Taxonomy" id="1798158"/>
    <lineage>
        <taxon>Bacteria</taxon>
        <taxon>Bacillati</taxon>
        <taxon>Actinomycetota</taxon>
        <taxon>Actinomycetes</taxon>
        <taxon>Bifidobacteriales</taxon>
        <taxon>Bifidobacteriaceae</taxon>
        <taxon>Bifidobacterium</taxon>
    </lineage>
</organism>
<name>A0A6L4X2S3_9BIFI</name>
<dbReference type="InterPro" id="IPR016032">
    <property type="entry name" value="Sig_transdc_resp-reg_C-effctor"/>
</dbReference>
<evidence type="ECO:0000256" key="4">
    <source>
        <dbReference type="SAM" id="MobiDB-lite"/>
    </source>
</evidence>
<dbReference type="RefSeq" id="WP_152357388.1">
    <property type="nucleotide sequence ID" value="NZ_WBSM01000001.1"/>
</dbReference>
<feature type="region of interest" description="Disordered" evidence="4">
    <location>
        <begin position="212"/>
        <end position="255"/>
    </location>
</feature>
<evidence type="ECO:0000313" key="8">
    <source>
        <dbReference type="EMBL" id="NEG70916.1"/>
    </source>
</evidence>
<dbReference type="SMART" id="SM00448">
    <property type="entry name" value="REC"/>
    <property type="match status" value="1"/>
</dbReference>
<dbReference type="OrthoDB" id="9802426at2"/>
<dbReference type="PROSITE" id="PS50110">
    <property type="entry name" value="RESPONSE_REGULATORY"/>
    <property type="match status" value="1"/>
</dbReference>
<protein>
    <submittedName>
        <fullName evidence="7 8">Response regulator</fullName>
    </submittedName>
</protein>
<proteinExistence type="predicted"/>
<evidence type="ECO:0000313" key="10">
    <source>
        <dbReference type="Proteomes" id="UP000482084"/>
    </source>
</evidence>
<dbReference type="GO" id="GO:0000156">
    <property type="term" value="F:phosphorelay response regulator activity"/>
    <property type="evidence" value="ECO:0007669"/>
    <property type="project" value="TreeGrafter"/>
</dbReference>
<keyword evidence="2" id="KW-0597">Phosphoprotein</keyword>
<feature type="DNA-binding region" description="OmpR/PhoB-type" evidence="3">
    <location>
        <begin position="128"/>
        <end position="231"/>
    </location>
</feature>
<dbReference type="SUPFAM" id="SSF52172">
    <property type="entry name" value="CheY-like"/>
    <property type="match status" value="1"/>
</dbReference>
<dbReference type="PROSITE" id="PS51755">
    <property type="entry name" value="OMPR_PHOB"/>
    <property type="match status" value="1"/>
</dbReference>
<dbReference type="InterPro" id="IPR036388">
    <property type="entry name" value="WH-like_DNA-bd_sf"/>
</dbReference>
<dbReference type="CDD" id="cd00383">
    <property type="entry name" value="trans_reg_C"/>
    <property type="match status" value="1"/>
</dbReference>
<dbReference type="Gene3D" id="6.10.250.690">
    <property type="match status" value="1"/>
</dbReference>
<gene>
    <name evidence="7" type="ORF">DSM100688_0290</name>
    <name evidence="8" type="ORF">GFD24_01470</name>
</gene>
<dbReference type="Pfam" id="PF00486">
    <property type="entry name" value="Trans_reg_C"/>
    <property type="match status" value="1"/>
</dbReference>
<evidence type="ECO:0000313" key="9">
    <source>
        <dbReference type="Proteomes" id="UP000469943"/>
    </source>
</evidence>
<dbReference type="GO" id="GO:0006355">
    <property type="term" value="P:regulation of DNA-templated transcription"/>
    <property type="evidence" value="ECO:0007669"/>
    <property type="project" value="InterPro"/>
</dbReference>
<feature type="domain" description="Response regulatory" evidence="5">
    <location>
        <begin position="2"/>
        <end position="115"/>
    </location>
</feature>
<dbReference type="InterPro" id="IPR001867">
    <property type="entry name" value="OmpR/PhoB-type_DNA-bd"/>
</dbReference>
<feature type="domain" description="OmpR/PhoB-type" evidence="6">
    <location>
        <begin position="128"/>
        <end position="231"/>
    </location>
</feature>
<dbReference type="InterPro" id="IPR011006">
    <property type="entry name" value="CheY-like_superfamily"/>
</dbReference>